<evidence type="ECO:0000313" key="2">
    <source>
        <dbReference type="EMBL" id="TKX25876.1"/>
    </source>
</evidence>
<sequence length="615" mass="67508">MAQTDRKKRGAYRQPRKLISWDTDKDQLLLLAIVHESDKAGIELPLHAAVQYVGAGSTAESVRQHLTKVRAARESNGKAVPPPLKRARVKNLTTAVPGSTTTSATRGKPAVDPNALSTKLITAPKTKAKVGKKELPNSEPNAKPRRSERQPKRGSKKDYFEDEEFDSGGGEIPIDEEEYKPERPMKRASSEKDGPVAKKPKVAKIKTEENDGPGTFGPGDLVESSANYDDNPQSLLVVLPVLPKEHNQPDDQTNGLDPMSQAEEPWNQDGNTGSTSNSFMDQDSPSGFRQLMPIDSFDAIAGGEDEDNADATQQGSFDSVDSFEAMYPSVGPLSGQPQFHHYTTGDDQPGDAEARDDFYNQPNLKLLYEGQEDAVPICKDGYFNNPPFYHGPPIPLDFSWELNDGSNKIGQMVKNGTIYEQALSVWMRDFAAAHGDGFAFYYVNINGVYQYSWPGVSARYRFVPSTGGRSGIGIQYVQPMDMESVAPASDYHDTFAAMDPPIMNMPDNVQDLHTANNQGIYAPETQTYQTAGAEQNNAHAGPATADGSMNRGFTTSGVDGRNPSIVTNPYPEDNPGHWVSPIVEPPNLPDPFVNNPRPVIPRREPKTEWEKLTWL</sequence>
<feature type="region of interest" description="Disordered" evidence="1">
    <location>
        <begin position="242"/>
        <end position="290"/>
    </location>
</feature>
<dbReference type="EMBL" id="PTQR01000021">
    <property type="protein sequence ID" value="TKX25876.1"/>
    <property type="molecule type" value="Genomic_DNA"/>
</dbReference>
<name>A0A4U7BA74_9PEZI</name>
<organism evidence="2 3">
    <name type="scientific">Elsinoe australis</name>
    <dbReference type="NCBI Taxonomy" id="40998"/>
    <lineage>
        <taxon>Eukaryota</taxon>
        <taxon>Fungi</taxon>
        <taxon>Dikarya</taxon>
        <taxon>Ascomycota</taxon>
        <taxon>Pezizomycotina</taxon>
        <taxon>Dothideomycetes</taxon>
        <taxon>Dothideomycetidae</taxon>
        <taxon>Myriangiales</taxon>
        <taxon>Elsinoaceae</taxon>
        <taxon>Elsinoe</taxon>
    </lineage>
</organism>
<feature type="region of interest" description="Disordered" evidence="1">
    <location>
        <begin position="90"/>
        <end position="229"/>
    </location>
</feature>
<gene>
    <name evidence="2" type="ORF">C1H76_1719</name>
</gene>
<feature type="compositionally biased region" description="Polar residues" evidence="1">
    <location>
        <begin position="268"/>
        <end position="287"/>
    </location>
</feature>
<dbReference type="Proteomes" id="UP000308133">
    <property type="component" value="Unassembled WGS sequence"/>
</dbReference>
<feature type="region of interest" description="Disordered" evidence="1">
    <location>
        <begin position="536"/>
        <end position="572"/>
    </location>
</feature>
<proteinExistence type="predicted"/>
<feature type="compositionally biased region" description="Basic and acidic residues" evidence="1">
    <location>
        <begin position="145"/>
        <end position="159"/>
    </location>
</feature>
<comment type="caution">
    <text evidence="2">The sequence shown here is derived from an EMBL/GenBank/DDBJ whole genome shotgun (WGS) entry which is preliminary data.</text>
</comment>
<evidence type="ECO:0000313" key="3">
    <source>
        <dbReference type="Proteomes" id="UP000308133"/>
    </source>
</evidence>
<dbReference type="AlphaFoldDB" id="A0A4U7BA74"/>
<feature type="compositionally biased region" description="Basic and acidic residues" evidence="1">
    <location>
        <begin position="180"/>
        <end position="196"/>
    </location>
</feature>
<protein>
    <submittedName>
        <fullName evidence="2">Uncharacterized protein</fullName>
    </submittedName>
</protein>
<evidence type="ECO:0000256" key="1">
    <source>
        <dbReference type="SAM" id="MobiDB-lite"/>
    </source>
</evidence>
<reference evidence="2 3" key="1">
    <citation type="submission" date="2018-02" db="EMBL/GenBank/DDBJ databases">
        <title>Draft genome sequences of Elsinoe sp., causing black scab on jojoba.</title>
        <authorList>
            <person name="Stodart B."/>
            <person name="Jeffress S."/>
            <person name="Ash G."/>
            <person name="Arun Chinnappa K."/>
        </authorList>
    </citation>
    <scope>NUCLEOTIDE SEQUENCE [LARGE SCALE GENOMIC DNA]</scope>
    <source>
        <strain evidence="2 3">Hillstone_2</strain>
    </source>
</reference>
<accession>A0A4U7BA74</accession>
<feature type="compositionally biased region" description="Polar residues" evidence="1">
    <location>
        <begin position="91"/>
        <end position="105"/>
    </location>
</feature>